<keyword evidence="1" id="KW-1133">Transmembrane helix</keyword>
<keyword evidence="1" id="KW-0472">Membrane</keyword>
<proteinExistence type="predicted"/>
<dbReference type="AlphaFoldDB" id="A0AAN9QMR1"/>
<dbReference type="EMBL" id="JAYMYQ010000004">
    <property type="protein sequence ID" value="KAK7336918.1"/>
    <property type="molecule type" value="Genomic_DNA"/>
</dbReference>
<reference evidence="2 3" key="1">
    <citation type="submission" date="2024-01" db="EMBL/GenBank/DDBJ databases">
        <title>The genomes of 5 underutilized Papilionoideae crops provide insights into root nodulation and disease resistanc.</title>
        <authorList>
            <person name="Jiang F."/>
        </authorList>
    </citation>
    <scope>NUCLEOTIDE SEQUENCE [LARGE SCALE GENOMIC DNA]</scope>
    <source>
        <strain evidence="2">LVBAO_FW01</strain>
        <tissue evidence="2">Leaves</tissue>
    </source>
</reference>
<sequence>MDSKSNHGSFEYINLDGRNVGATMRLQPRGTKGEPKDDCCINIYVNNNVQGVSNSVLRDTEVRMKDSGISLYLENLKVVDRCTPTCNKRFCWGNRLGIWLCLLNLLALLFLLVLLFSTRIIIILVLHFSASSDTAAHPCSRHVAAYE</sequence>
<name>A0AAN9QMR1_CANGL</name>
<organism evidence="2 3">
    <name type="scientific">Canavalia gladiata</name>
    <name type="common">Sword bean</name>
    <name type="synonym">Dolichos gladiatus</name>
    <dbReference type="NCBI Taxonomy" id="3824"/>
    <lineage>
        <taxon>Eukaryota</taxon>
        <taxon>Viridiplantae</taxon>
        <taxon>Streptophyta</taxon>
        <taxon>Embryophyta</taxon>
        <taxon>Tracheophyta</taxon>
        <taxon>Spermatophyta</taxon>
        <taxon>Magnoliopsida</taxon>
        <taxon>eudicotyledons</taxon>
        <taxon>Gunneridae</taxon>
        <taxon>Pentapetalae</taxon>
        <taxon>rosids</taxon>
        <taxon>fabids</taxon>
        <taxon>Fabales</taxon>
        <taxon>Fabaceae</taxon>
        <taxon>Papilionoideae</taxon>
        <taxon>50 kb inversion clade</taxon>
        <taxon>NPAAA clade</taxon>
        <taxon>indigoferoid/millettioid clade</taxon>
        <taxon>Phaseoleae</taxon>
        <taxon>Canavalia</taxon>
    </lineage>
</organism>
<evidence type="ECO:0000256" key="1">
    <source>
        <dbReference type="SAM" id="Phobius"/>
    </source>
</evidence>
<keyword evidence="3" id="KW-1185">Reference proteome</keyword>
<feature type="transmembrane region" description="Helical" evidence="1">
    <location>
        <begin position="98"/>
        <end position="128"/>
    </location>
</feature>
<accession>A0AAN9QMR1</accession>
<comment type="caution">
    <text evidence="2">The sequence shown here is derived from an EMBL/GenBank/DDBJ whole genome shotgun (WGS) entry which is preliminary data.</text>
</comment>
<keyword evidence="1" id="KW-0812">Transmembrane</keyword>
<protein>
    <submittedName>
        <fullName evidence="2">Uncharacterized protein</fullName>
    </submittedName>
</protein>
<dbReference type="Proteomes" id="UP001367508">
    <property type="component" value="Unassembled WGS sequence"/>
</dbReference>
<gene>
    <name evidence="2" type="ORF">VNO77_17471</name>
</gene>
<evidence type="ECO:0000313" key="3">
    <source>
        <dbReference type="Proteomes" id="UP001367508"/>
    </source>
</evidence>
<evidence type="ECO:0000313" key="2">
    <source>
        <dbReference type="EMBL" id="KAK7336918.1"/>
    </source>
</evidence>